<proteinExistence type="predicted"/>
<dbReference type="AlphaFoldDB" id="T1AGC0"/>
<evidence type="ECO:0000256" key="6">
    <source>
        <dbReference type="SAM" id="MobiDB-lite"/>
    </source>
</evidence>
<dbReference type="InterPro" id="IPR002524">
    <property type="entry name" value="Cation_efflux"/>
</dbReference>
<feature type="non-terminal residue" evidence="9">
    <location>
        <position position="369"/>
    </location>
</feature>
<reference evidence="9" key="1">
    <citation type="submission" date="2013-08" db="EMBL/GenBank/DDBJ databases">
        <authorList>
            <person name="Mendez C."/>
            <person name="Richter M."/>
            <person name="Ferrer M."/>
            <person name="Sanchez J."/>
        </authorList>
    </citation>
    <scope>NUCLEOTIDE SEQUENCE</scope>
</reference>
<dbReference type="InterPro" id="IPR027469">
    <property type="entry name" value="Cation_efflux_TMD_sf"/>
</dbReference>
<feature type="transmembrane region" description="Helical" evidence="7">
    <location>
        <begin position="122"/>
        <end position="142"/>
    </location>
</feature>
<evidence type="ECO:0000256" key="1">
    <source>
        <dbReference type="ARBA" id="ARBA00004141"/>
    </source>
</evidence>
<dbReference type="GO" id="GO:0008324">
    <property type="term" value="F:monoatomic cation transmembrane transporter activity"/>
    <property type="evidence" value="ECO:0007669"/>
    <property type="project" value="InterPro"/>
</dbReference>
<keyword evidence="2" id="KW-0813">Transport</keyword>
<feature type="transmembrane region" description="Helical" evidence="7">
    <location>
        <begin position="203"/>
        <end position="224"/>
    </location>
</feature>
<dbReference type="Pfam" id="PF01545">
    <property type="entry name" value="Cation_efflux"/>
    <property type="match status" value="1"/>
</dbReference>
<evidence type="ECO:0000256" key="3">
    <source>
        <dbReference type="ARBA" id="ARBA00022692"/>
    </source>
</evidence>
<accession>T1AGC0</accession>
<feature type="domain" description="Cation efflux protein transmembrane" evidence="8">
    <location>
        <begin position="56"/>
        <end position="259"/>
    </location>
</feature>
<feature type="transmembrane region" description="Helical" evidence="7">
    <location>
        <begin position="230"/>
        <end position="252"/>
    </location>
</feature>
<comment type="caution">
    <text evidence="9">The sequence shown here is derived from an EMBL/GenBank/DDBJ whole genome shotgun (WGS) entry which is preliminary data.</text>
</comment>
<organism evidence="9">
    <name type="scientific">mine drainage metagenome</name>
    <dbReference type="NCBI Taxonomy" id="410659"/>
    <lineage>
        <taxon>unclassified sequences</taxon>
        <taxon>metagenomes</taxon>
        <taxon>ecological metagenomes</taxon>
    </lineage>
</organism>
<dbReference type="GO" id="GO:0016020">
    <property type="term" value="C:membrane"/>
    <property type="evidence" value="ECO:0007669"/>
    <property type="project" value="UniProtKB-SubCell"/>
</dbReference>
<dbReference type="PANTHER" id="PTHR13414:SF9">
    <property type="entry name" value="PROTON-COUPLED ZINC ANTIPORTER SLC30A9, MITOCHONDRIAL"/>
    <property type="match status" value="1"/>
</dbReference>
<feature type="transmembrane region" description="Helical" evidence="7">
    <location>
        <begin position="162"/>
        <end position="182"/>
    </location>
</feature>
<dbReference type="PANTHER" id="PTHR13414">
    <property type="entry name" value="HUEL-CATION TRANSPORTER"/>
    <property type="match status" value="1"/>
</dbReference>
<dbReference type="SUPFAM" id="SSF161111">
    <property type="entry name" value="Cation efflux protein transmembrane domain-like"/>
    <property type="match status" value="1"/>
</dbReference>
<dbReference type="InterPro" id="IPR058533">
    <property type="entry name" value="Cation_efflux_TM"/>
</dbReference>
<feature type="transmembrane region" description="Helical" evidence="7">
    <location>
        <begin position="53"/>
        <end position="74"/>
    </location>
</feature>
<evidence type="ECO:0000256" key="5">
    <source>
        <dbReference type="ARBA" id="ARBA00023136"/>
    </source>
</evidence>
<protein>
    <submittedName>
        <fullName evidence="9">Cation efflux protein</fullName>
    </submittedName>
</protein>
<evidence type="ECO:0000313" key="9">
    <source>
        <dbReference type="EMBL" id="EQD40059.1"/>
    </source>
</evidence>
<evidence type="ECO:0000256" key="7">
    <source>
        <dbReference type="SAM" id="Phobius"/>
    </source>
</evidence>
<name>T1AGC0_9ZZZZ</name>
<evidence type="ECO:0000256" key="2">
    <source>
        <dbReference type="ARBA" id="ARBA00022448"/>
    </source>
</evidence>
<dbReference type="GO" id="GO:0006829">
    <property type="term" value="P:zinc ion transport"/>
    <property type="evidence" value="ECO:0007669"/>
    <property type="project" value="InterPro"/>
</dbReference>
<evidence type="ECO:0000256" key="4">
    <source>
        <dbReference type="ARBA" id="ARBA00022989"/>
    </source>
</evidence>
<dbReference type="NCBIfam" id="TIGR01297">
    <property type="entry name" value="CDF"/>
    <property type="match status" value="1"/>
</dbReference>
<dbReference type="EMBL" id="AUZY01010034">
    <property type="protein sequence ID" value="EQD40059.1"/>
    <property type="molecule type" value="Genomic_DNA"/>
</dbReference>
<evidence type="ECO:0000259" key="8">
    <source>
        <dbReference type="Pfam" id="PF01545"/>
    </source>
</evidence>
<keyword evidence="4 7" id="KW-1133">Transmembrane helix</keyword>
<reference evidence="9" key="2">
    <citation type="journal article" date="2014" name="ISME J.">
        <title>Microbial stratification in low pH oxic and suboxic macroscopic growths along an acid mine drainage.</title>
        <authorList>
            <person name="Mendez-Garcia C."/>
            <person name="Mesa V."/>
            <person name="Sprenger R.R."/>
            <person name="Richter M."/>
            <person name="Diez M.S."/>
            <person name="Solano J."/>
            <person name="Bargiela R."/>
            <person name="Golyshina O.V."/>
            <person name="Manteca A."/>
            <person name="Ramos J.L."/>
            <person name="Gallego J.R."/>
            <person name="Llorente I."/>
            <person name="Martins Dos Santos V.A."/>
            <person name="Jensen O.N."/>
            <person name="Pelaez A.I."/>
            <person name="Sanchez J."/>
            <person name="Ferrer M."/>
        </authorList>
    </citation>
    <scope>NUCLEOTIDE SEQUENCE</scope>
</reference>
<dbReference type="InterPro" id="IPR040177">
    <property type="entry name" value="SLC30A9"/>
</dbReference>
<keyword evidence="3 7" id="KW-0812">Transmembrane</keyword>
<sequence length="369" mass="39184">MVMGSTGRPTRAQYISVAGVALWAPGMHRATNGGFMGGLPTCSLGRTLLRPSLVITATLVLDGIFFALNLTVAISGGSRAVLSQAVYTITDLIGAVMILLGHRASVQPASRQHPFGRGKERFFWAFTAGLVTFSLAGALVLVEGGLQIVSPRPITDLVPGLLTVAGTLASSLGSLLLVVFELRRDGQTVESLLGSDFQGMKTIFLQDVVSVVGAGVALVGLGLVQFSGQALYDGLSAAVVGFLLLLTGFALAAESRALLVGRAMSEKEGREILTLVSDYPFVRRVVDMQSMMLGPEEALVTLQVNFLDELNTDDIEIHIDQLQRFVKGAHNQVRHLIIQPVSWPTDPGRGAAAPLPSSRVRSRERPETG</sequence>
<dbReference type="Gene3D" id="1.20.1510.10">
    <property type="entry name" value="Cation efflux protein transmembrane domain"/>
    <property type="match status" value="1"/>
</dbReference>
<comment type="subcellular location">
    <subcellularLocation>
        <location evidence="1">Membrane</location>
        <topology evidence="1">Multi-pass membrane protein</topology>
    </subcellularLocation>
</comment>
<keyword evidence="5 7" id="KW-0472">Membrane</keyword>
<gene>
    <name evidence="9" type="ORF">B1B_15096</name>
</gene>
<feature type="region of interest" description="Disordered" evidence="6">
    <location>
        <begin position="347"/>
        <end position="369"/>
    </location>
</feature>
<feature type="transmembrane region" description="Helical" evidence="7">
    <location>
        <begin position="80"/>
        <end position="101"/>
    </location>
</feature>